<sequence length="867" mass="99864">MSRGIYFALYFGKTNCDKIPMLNTKLQTFVRIALILALGLSASSVNAQEIGGLFAPDSTIKRLRIGPHPEYTRILVDLSKPTTYQVKADFLKKLIVLEFPNVAAGPDLHSRRFVDKNLEQISVENLGDVVRLSLKLQNANTRFFHHLNMDPPQVVLDLEGRTTELGKISTRKSSKAKQAPKEAQTKTQTTPEPEKKDAPFIPGINQQQIKNIVEQHETSKDKDGWEDYQKALTLFQLRDYKGSGKLFTQFIKDHPESKYLDHIYYLNAEAEFNAVFTTEENPIYEHALEAYKQAVRRFPKSRFFDHALHKLAFIYDRMNYVLEARTLYNEGIKRNSRSLYNEAREGGLASMLMKVGQYKEAYEAFQKLLKKAPKDPNAKVALFDIADHFYQIKDYDQAIKVYEEATKRWPDVLAERPEIDYNMAEIYYARREFPAARKHYFDLVNLNPTLPIAHQAINRIGDSYLLEGKEMDALSVFDESSKRNPGKPDSQYGTIRMADIGVKNPGLPVQDIVFKVDPYFNPFKTYEQIEKNAKSVDILAEVTLSKGIAYLREQNFLNAIETFKKLLPLGASSKYYQEAKKYIRQTLIQLVDVYTREKGYLPILYAYSDFTGLSLGKLQNLRTLIQIGEAYQNIGMFQEALKFYEQVKRMDSRETFADRIFLNLGRIHLTNDNFDEAEMVAQGFLTKYPRSVRVPAAIELLAEANQKQNKYDEALGNYKTLLGKDGADISRTFYRMAQIHEIQKDFPSSIQEYGNAIANFDKTMVNAIPEYIQESYYKLGILNYQQRDYPQALKTLETAIQLYPKHPLREWAEMLRAEIYKETNDGEKALSQLASLATGEGFDDLMKQAAKTRMQVLDWEKKIKDQL</sequence>
<evidence type="ECO:0000256" key="4">
    <source>
        <dbReference type="SAM" id="MobiDB-lite"/>
    </source>
</evidence>
<feature type="repeat" description="TPR" evidence="3">
    <location>
        <begin position="773"/>
        <end position="806"/>
    </location>
</feature>
<organism evidence="5 6">
    <name type="scientific">Candidatus Nitrohelix vancouverensis</name>
    <dbReference type="NCBI Taxonomy" id="2705534"/>
    <lineage>
        <taxon>Bacteria</taxon>
        <taxon>Pseudomonadati</taxon>
        <taxon>Nitrospinota/Tectimicrobiota group</taxon>
        <taxon>Nitrospinota</taxon>
        <taxon>Nitrospinia</taxon>
        <taxon>Nitrospinales</taxon>
        <taxon>Nitrospinaceae</taxon>
        <taxon>Candidatus Nitrohelix</taxon>
    </lineage>
</organism>
<dbReference type="AlphaFoldDB" id="A0A7T0C286"/>
<dbReference type="SUPFAM" id="SSF48452">
    <property type="entry name" value="TPR-like"/>
    <property type="match status" value="3"/>
</dbReference>
<evidence type="ECO:0000256" key="2">
    <source>
        <dbReference type="ARBA" id="ARBA00022803"/>
    </source>
</evidence>
<dbReference type="PANTHER" id="PTHR12558:SF13">
    <property type="entry name" value="CELL DIVISION CYCLE PROTEIN 27 HOMOLOG"/>
    <property type="match status" value="1"/>
</dbReference>
<feature type="repeat" description="TPR" evidence="3">
    <location>
        <begin position="621"/>
        <end position="654"/>
    </location>
</feature>
<feature type="region of interest" description="Disordered" evidence="4">
    <location>
        <begin position="166"/>
        <end position="202"/>
    </location>
</feature>
<proteinExistence type="predicted"/>
<feature type="repeat" description="TPR" evidence="3">
    <location>
        <begin position="417"/>
        <end position="450"/>
    </location>
</feature>
<dbReference type="EMBL" id="CP048620">
    <property type="protein sequence ID" value="QPJ65185.1"/>
    <property type="molecule type" value="Genomic_DNA"/>
</dbReference>
<dbReference type="Pfam" id="PF13424">
    <property type="entry name" value="TPR_12"/>
    <property type="match status" value="1"/>
</dbReference>
<dbReference type="PROSITE" id="PS50293">
    <property type="entry name" value="TPR_REGION"/>
    <property type="match status" value="1"/>
</dbReference>
<dbReference type="Gene3D" id="2.60.40.3500">
    <property type="match status" value="1"/>
</dbReference>
<dbReference type="PANTHER" id="PTHR12558">
    <property type="entry name" value="CELL DIVISION CYCLE 16,23,27"/>
    <property type="match status" value="1"/>
</dbReference>
<dbReference type="Pfam" id="PF07719">
    <property type="entry name" value="TPR_2"/>
    <property type="match status" value="1"/>
</dbReference>
<accession>A0A7T0C286</accession>
<keyword evidence="1" id="KW-0677">Repeat</keyword>
<dbReference type="KEGG" id="nva:G3M78_07200"/>
<keyword evidence="2 3" id="KW-0802">TPR repeat</keyword>
<evidence type="ECO:0000256" key="3">
    <source>
        <dbReference type="PROSITE-ProRule" id="PRU00339"/>
    </source>
</evidence>
<feature type="repeat" description="TPR" evidence="3">
    <location>
        <begin position="379"/>
        <end position="412"/>
    </location>
</feature>
<dbReference type="PROSITE" id="PS50005">
    <property type="entry name" value="TPR"/>
    <property type="match status" value="6"/>
</dbReference>
<evidence type="ECO:0000256" key="1">
    <source>
        <dbReference type="ARBA" id="ARBA00022737"/>
    </source>
</evidence>
<dbReference type="Proteomes" id="UP000594464">
    <property type="component" value="Chromosome"/>
</dbReference>
<reference evidence="6" key="1">
    <citation type="submission" date="2020-02" db="EMBL/GenBank/DDBJ databases">
        <title>Genomic and physiological characterization of two novel Nitrospinaceae genera.</title>
        <authorList>
            <person name="Mueller A.J."/>
            <person name="Jung M.-Y."/>
            <person name="Strachan C.R."/>
            <person name="Herbold C.W."/>
            <person name="Kirkegaard R.H."/>
            <person name="Daims H."/>
        </authorList>
    </citation>
    <scope>NUCLEOTIDE SEQUENCE [LARGE SCALE GENOMIC DNA]</scope>
</reference>
<feature type="repeat" description="TPR" evidence="3">
    <location>
        <begin position="540"/>
        <end position="573"/>
    </location>
</feature>
<dbReference type="InterPro" id="IPR013105">
    <property type="entry name" value="TPR_2"/>
</dbReference>
<feature type="repeat" description="TPR" evidence="3">
    <location>
        <begin position="342"/>
        <end position="375"/>
    </location>
</feature>
<name>A0A7T0C286_9BACT</name>
<dbReference type="SMART" id="SM00028">
    <property type="entry name" value="TPR"/>
    <property type="match status" value="9"/>
</dbReference>
<gene>
    <name evidence="5" type="ORF">G3M78_07200</name>
</gene>
<protein>
    <submittedName>
        <fullName evidence="5">Tetratricopeptide repeat protein</fullName>
    </submittedName>
</protein>
<evidence type="ECO:0000313" key="5">
    <source>
        <dbReference type="EMBL" id="QPJ65185.1"/>
    </source>
</evidence>
<dbReference type="InterPro" id="IPR011990">
    <property type="entry name" value="TPR-like_helical_dom_sf"/>
</dbReference>
<dbReference type="Gene3D" id="1.25.40.10">
    <property type="entry name" value="Tetratricopeptide repeat domain"/>
    <property type="match status" value="5"/>
</dbReference>
<dbReference type="InterPro" id="IPR019734">
    <property type="entry name" value="TPR_rpt"/>
</dbReference>
<evidence type="ECO:0000313" key="6">
    <source>
        <dbReference type="Proteomes" id="UP000594464"/>
    </source>
</evidence>
<dbReference type="Pfam" id="PF13176">
    <property type="entry name" value="TPR_7"/>
    <property type="match status" value="1"/>
</dbReference>